<sequence length="133" mass="14095">MKLAEIAGRQGLPERVPFPEGGQGSPAGRRGPTPGICCSVQTLLEFRKALSRTQPQDTRSRAASRPGAVTCAWGSTRPPVPSAPARPQRAFVGPQCNPAGRGETAPAGHPGDRRGQDRERVTASHLLQSPRKD</sequence>
<accession>A0A7J7YIC7</accession>
<protein>
    <submittedName>
        <fullName evidence="2">Uncharacterized protein</fullName>
    </submittedName>
</protein>
<gene>
    <name evidence="2" type="ORF">mRhiFer1_009947</name>
</gene>
<evidence type="ECO:0000256" key="1">
    <source>
        <dbReference type="SAM" id="MobiDB-lite"/>
    </source>
</evidence>
<comment type="caution">
    <text evidence="2">The sequence shown here is derived from an EMBL/GenBank/DDBJ whole genome shotgun (WGS) entry which is preliminary data.</text>
</comment>
<dbReference type="EMBL" id="JACAGC010000006">
    <property type="protein sequence ID" value="KAF6361721.1"/>
    <property type="molecule type" value="Genomic_DNA"/>
</dbReference>
<feature type="region of interest" description="Disordered" evidence="1">
    <location>
        <begin position="1"/>
        <end position="36"/>
    </location>
</feature>
<name>A0A7J7YIC7_RHIFE</name>
<feature type="compositionally biased region" description="Basic and acidic residues" evidence="1">
    <location>
        <begin position="110"/>
        <end position="122"/>
    </location>
</feature>
<feature type="region of interest" description="Disordered" evidence="1">
    <location>
        <begin position="51"/>
        <end position="133"/>
    </location>
</feature>
<proteinExistence type="predicted"/>
<dbReference type="Proteomes" id="UP000585614">
    <property type="component" value="Unassembled WGS sequence"/>
</dbReference>
<evidence type="ECO:0000313" key="3">
    <source>
        <dbReference type="Proteomes" id="UP000585614"/>
    </source>
</evidence>
<reference evidence="2 3" key="1">
    <citation type="journal article" date="2020" name="Nature">
        <title>Six reference-quality genomes reveal evolution of bat adaptations.</title>
        <authorList>
            <person name="Jebb D."/>
            <person name="Huang Z."/>
            <person name="Pippel M."/>
            <person name="Hughes G.M."/>
            <person name="Lavrichenko K."/>
            <person name="Devanna P."/>
            <person name="Winkler S."/>
            <person name="Jermiin L.S."/>
            <person name="Skirmuntt E.C."/>
            <person name="Katzourakis A."/>
            <person name="Burkitt-Gray L."/>
            <person name="Ray D.A."/>
            <person name="Sullivan K.A.M."/>
            <person name="Roscito J.G."/>
            <person name="Kirilenko B.M."/>
            <person name="Davalos L.M."/>
            <person name="Corthals A.P."/>
            <person name="Power M.L."/>
            <person name="Jones G."/>
            <person name="Ransome R.D."/>
            <person name="Dechmann D.K.N."/>
            <person name="Locatelli A.G."/>
            <person name="Puechmaille S.J."/>
            <person name="Fedrigo O."/>
            <person name="Jarvis E.D."/>
            <person name="Hiller M."/>
            <person name="Vernes S.C."/>
            <person name="Myers E.W."/>
            <person name="Teeling E.C."/>
        </authorList>
    </citation>
    <scope>NUCLEOTIDE SEQUENCE [LARGE SCALE GENOMIC DNA]</scope>
    <source>
        <strain evidence="2">MRhiFer1</strain>
        <tissue evidence="2">Lung</tissue>
    </source>
</reference>
<evidence type="ECO:0000313" key="2">
    <source>
        <dbReference type="EMBL" id="KAF6361721.1"/>
    </source>
</evidence>
<dbReference type="AlphaFoldDB" id="A0A7J7YIC7"/>
<organism evidence="2 3">
    <name type="scientific">Rhinolophus ferrumequinum</name>
    <name type="common">Greater horseshoe bat</name>
    <dbReference type="NCBI Taxonomy" id="59479"/>
    <lineage>
        <taxon>Eukaryota</taxon>
        <taxon>Metazoa</taxon>
        <taxon>Chordata</taxon>
        <taxon>Craniata</taxon>
        <taxon>Vertebrata</taxon>
        <taxon>Euteleostomi</taxon>
        <taxon>Mammalia</taxon>
        <taxon>Eutheria</taxon>
        <taxon>Laurasiatheria</taxon>
        <taxon>Chiroptera</taxon>
        <taxon>Yinpterochiroptera</taxon>
        <taxon>Rhinolophoidea</taxon>
        <taxon>Rhinolophidae</taxon>
        <taxon>Rhinolophinae</taxon>
        <taxon>Rhinolophus</taxon>
    </lineage>
</organism>